<feature type="chain" id="PRO_5012869493" description="IPTL-CTERM protein sorting domain-containing protein" evidence="2">
    <location>
        <begin position="28"/>
        <end position="229"/>
    </location>
</feature>
<name>A0A1Y0EQU1_9BURK</name>
<keyword evidence="1" id="KW-0812">Transmembrane</keyword>
<proteinExistence type="predicted"/>
<evidence type="ECO:0000313" key="5">
    <source>
        <dbReference type="Proteomes" id="UP000196138"/>
    </source>
</evidence>
<accession>A0A1Y0EQU1</accession>
<dbReference type="InterPro" id="IPR026442">
    <property type="entry name" value="IPTL_CTERM"/>
</dbReference>
<protein>
    <recommendedName>
        <fullName evidence="3">IPTL-CTERM protein sorting domain-containing protein</fullName>
    </recommendedName>
</protein>
<organism evidence="4 5">
    <name type="scientific">Comamonas serinivorans</name>
    <dbReference type="NCBI Taxonomy" id="1082851"/>
    <lineage>
        <taxon>Bacteria</taxon>
        <taxon>Pseudomonadati</taxon>
        <taxon>Pseudomonadota</taxon>
        <taxon>Betaproteobacteria</taxon>
        <taxon>Burkholderiales</taxon>
        <taxon>Comamonadaceae</taxon>
        <taxon>Comamonas</taxon>
    </lineage>
</organism>
<keyword evidence="1" id="KW-1133">Transmembrane helix</keyword>
<evidence type="ECO:0000256" key="1">
    <source>
        <dbReference type="SAM" id="Phobius"/>
    </source>
</evidence>
<feature type="domain" description="IPTL-CTERM protein sorting" evidence="3">
    <location>
        <begin position="202"/>
        <end position="227"/>
    </location>
</feature>
<keyword evidence="2" id="KW-0732">Signal</keyword>
<evidence type="ECO:0000313" key="4">
    <source>
        <dbReference type="EMBL" id="ARU05622.1"/>
    </source>
</evidence>
<dbReference type="OrthoDB" id="8795496at2"/>
<feature type="transmembrane region" description="Helical" evidence="1">
    <location>
        <begin position="204"/>
        <end position="224"/>
    </location>
</feature>
<feature type="signal peptide" evidence="2">
    <location>
        <begin position="1"/>
        <end position="27"/>
    </location>
</feature>
<reference evidence="4 5" key="1">
    <citation type="submission" date="2017-05" db="EMBL/GenBank/DDBJ databases">
        <authorList>
            <person name="Song R."/>
            <person name="Chenine A.L."/>
            <person name="Ruprecht R.M."/>
        </authorList>
    </citation>
    <scope>NUCLEOTIDE SEQUENCE [LARGE SCALE GENOMIC DNA]</scope>
    <source>
        <strain evidence="4 5">DSM 26136</strain>
    </source>
</reference>
<dbReference type="EMBL" id="CP021455">
    <property type="protein sequence ID" value="ARU05622.1"/>
    <property type="molecule type" value="Genomic_DNA"/>
</dbReference>
<evidence type="ECO:0000256" key="2">
    <source>
        <dbReference type="SAM" id="SignalP"/>
    </source>
</evidence>
<dbReference type="AlphaFoldDB" id="A0A1Y0EQU1"/>
<gene>
    <name evidence="4" type="ORF">CCO03_13850</name>
</gene>
<sequence length="229" mass="23683">MHITLPARPRPRSLAAALLCASSIASAAPYATTYQGVIANSSFPQILDGQAYTLTLVLDNGGASPNAQTWGTADNVTCAILRMNNAGNALFVADLVTGSAANTMGAASTDGSGALTAMFSQGHFQRPDELHLQRFHVTRGLLAGHRQQPCLFGDSVISDPSFDDASGGVQMASAAWSNPVPFTGACDTTTTFGQPRLIATPTPVPTLGASALLALGLLLGVLGWRRRST</sequence>
<dbReference type="RefSeq" id="WP_087281970.1">
    <property type="nucleotide sequence ID" value="NZ_CP021455.1"/>
</dbReference>
<keyword evidence="1" id="KW-0472">Membrane</keyword>
<dbReference type="Proteomes" id="UP000196138">
    <property type="component" value="Chromosome"/>
</dbReference>
<dbReference type="Pfam" id="PF18203">
    <property type="entry name" value="IPTL-CTERM"/>
    <property type="match status" value="1"/>
</dbReference>
<keyword evidence="5" id="KW-1185">Reference proteome</keyword>
<dbReference type="KEGG" id="cser:CCO03_13850"/>
<evidence type="ECO:0000259" key="3">
    <source>
        <dbReference type="Pfam" id="PF18203"/>
    </source>
</evidence>